<dbReference type="STRING" id="490189.SAMN02927903_03273"/>
<accession>A0A1G5KGQ9</accession>
<evidence type="ECO:0000313" key="2">
    <source>
        <dbReference type="Proteomes" id="UP000199354"/>
    </source>
</evidence>
<sequence>MLEFEDSFRGITMRMAESPEARTRELALITAKCKLYLESNQVAYDKNANEGDVIRTALRFHATKIQELRTLKK</sequence>
<keyword evidence="2" id="KW-1185">Reference proteome</keyword>
<name>A0A1G5KGQ9_9FLAO</name>
<reference evidence="1 2" key="1">
    <citation type="submission" date="2016-10" db="EMBL/GenBank/DDBJ databases">
        <authorList>
            <person name="de Groot N.N."/>
        </authorList>
    </citation>
    <scope>NUCLEOTIDE SEQUENCE [LARGE SCALE GENOMIC DNA]</scope>
    <source>
        <strain evidence="1 2">CGMCC 1.7031</strain>
    </source>
</reference>
<evidence type="ECO:0000313" key="1">
    <source>
        <dbReference type="EMBL" id="SCY99228.1"/>
    </source>
</evidence>
<dbReference type="EMBL" id="FMVF01000034">
    <property type="protein sequence ID" value="SCY99228.1"/>
    <property type="molecule type" value="Genomic_DNA"/>
</dbReference>
<gene>
    <name evidence="1" type="ORF">SAMN02927903_03273</name>
</gene>
<proteinExistence type="predicted"/>
<dbReference type="AlphaFoldDB" id="A0A1G5KGQ9"/>
<dbReference type="Proteomes" id="UP000199354">
    <property type="component" value="Unassembled WGS sequence"/>
</dbReference>
<protein>
    <submittedName>
        <fullName evidence="1">Uncharacterized protein</fullName>
    </submittedName>
</protein>
<organism evidence="1 2">
    <name type="scientific">Flavobacterium caeni</name>
    <dbReference type="NCBI Taxonomy" id="490189"/>
    <lineage>
        <taxon>Bacteria</taxon>
        <taxon>Pseudomonadati</taxon>
        <taxon>Bacteroidota</taxon>
        <taxon>Flavobacteriia</taxon>
        <taxon>Flavobacteriales</taxon>
        <taxon>Flavobacteriaceae</taxon>
        <taxon>Flavobacterium</taxon>
    </lineage>
</organism>